<feature type="signal peptide" evidence="6">
    <location>
        <begin position="1"/>
        <end position="20"/>
    </location>
</feature>
<reference evidence="8" key="1">
    <citation type="journal article" date="2021" name="J Fungi (Basel)">
        <title>Virulence traits and population genomics of the black yeast Aureobasidium melanogenum.</title>
        <authorList>
            <person name="Cernosa A."/>
            <person name="Sun X."/>
            <person name="Gostincar C."/>
            <person name="Fang C."/>
            <person name="Gunde-Cimerman N."/>
            <person name="Song Z."/>
        </authorList>
    </citation>
    <scope>NUCLEOTIDE SEQUENCE</scope>
    <source>
        <strain evidence="8">EXF-9911</strain>
    </source>
</reference>
<dbReference type="PROSITE" id="PS51767">
    <property type="entry name" value="PEPTIDASE_A1"/>
    <property type="match status" value="1"/>
</dbReference>
<proteinExistence type="inferred from homology"/>
<dbReference type="PRINTS" id="PR00792">
    <property type="entry name" value="PEPSIN"/>
</dbReference>
<sequence length="521" mass="53969">MKFASASITCALLSASTARAAGTLEFSLESKQLSHFPDLNERDVGGTSESALTTNYANSIGYRYMINLTVGTPPQPQSVLIDTGSSDTIFLAAESFCTSKKTASKYPGGTYNTSASSTFKMLSPGGINATYGGVSSSSDNDGALAADLVTDVIQTGDLIVGGAHFGAAHQSSGNLLPNGDYIGIMGLAYPYLEAVKEGQPKYPTFVQSLVDAGAIASRLFSLYLNEVSSYGSILFGGLDTEKYNGNLTTLNILPSKADNGGITTLSYFLHLDEVSMTHEDGQQEAVIAPGEQTLPVWPDSGTSDWLVTSEVYSKVINMTGATLQDDVGLVPCSKIANKTSFAFSFSGNGTNRAQLEVPLASFFTPAVLKTGKVAQLGGEDACQLLVTPINSETKYILLGTPIMRAGYWIFDMDNGQISVAQARVSSTTTNVVAVEAGPHGVMNAAKQPSALGANQTVSVDGNATASVSPSLTTATKAVGQTSGPESTVLSGEAAGQMADVTFGASLASALLLSITFGALLL</sequence>
<dbReference type="SUPFAM" id="SSF50630">
    <property type="entry name" value="Acid proteases"/>
    <property type="match status" value="1"/>
</dbReference>
<evidence type="ECO:0000313" key="9">
    <source>
        <dbReference type="Proteomes" id="UP000779574"/>
    </source>
</evidence>
<dbReference type="InterPro" id="IPR001461">
    <property type="entry name" value="Aspartic_peptidase_A1"/>
</dbReference>
<keyword evidence="5" id="KW-0378">Hydrolase</keyword>
<organism evidence="8 9">
    <name type="scientific">Aureobasidium melanogenum</name>
    <name type="common">Aureobasidium pullulans var. melanogenum</name>
    <dbReference type="NCBI Taxonomy" id="46634"/>
    <lineage>
        <taxon>Eukaryota</taxon>
        <taxon>Fungi</taxon>
        <taxon>Dikarya</taxon>
        <taxon>Ascomycota</taxon>
        <taxon>Pezizomycotina</taxon>
        <taxon>Dothideomycetes</taxon>
        <taxon>Dothideomycetidae</taxon>
        <taxon>Dothideales</taxon>
        <taxon>Saccotheciaceae</taxon>
        <taxon>Aureobasidium</taxon>
    </lineage>
</organism>
<comment type="caution">
    <text evidence="8">The sequence shown here is derived from an EMBL/GenBank/DDBJ whole genome shotgun (WGS) entry which is preliminary data.</text>
</comment>
<dbReference type="PANTHER" id="PTHR47966">
    <property type="entry name" value="BETA-SITE APP-CLEAVING ENZYME, ISOFORM A-RELATED"/>
    <property type="match status" value="1"/>
</dbReference>
<evidence type="ECO:0000313" key="8">
    <source>
        <dbReference type="EMBL" id="KAG9680901.1"/>
    </source>
</evidence>
<dbReference type="Gene3D" id="2.40.70.10">
    <property type="entry name" value="Acid Proteases"/>
    <property type="match status" value="2"/>
</dbReference>
<feature type="chain" id="PRO_5040218033" evidence="6">
    <location>
        <begin position="21"/>
        <end position="521"/>
    </location>
</feature>
<feature type="disulfide bond" evidence="4">
    <location>
        <begin position="332"/>
        <end position="382"/>
    </location>
</feature>
<feature type="domain" description="Peptidase A1" evidence="7">
    <location>
        <begin position="64"/>
        <end position="420"/>
    </location>
</feature>
<accession>A0A9P8E4A9</accession>
<keyword evidence="5 8" id="KW-0645">Protease</keyword>
<evidence type="ECO:0000256" key="3">
    <source>
        <dbReference type="PIRSR" id="PIRSR601461-1"/>
    </source>
</evidence>
<reference evidence="8" key="2">
    <citation type="submission" date="2021-08" db="EMBL/GenBank/DDBJ databases">
        <authorList>
            <person name="Gostincar C."/>
            <person name="Sun X."/>
            <person name="Song Z."/>
            <person name="Gunde-Cimerman N."/>
        </authorList>
    </citation>
    <scope>NUCLEOTIDE SEQUENCE</scope>
    <source>
        <strain evidence="8">EXF-9911</strain>
    </source>
</reference>
<keyword evidence="2 5" id="KW-0064">Aspartyl protease</keyword>
<dbReference type="PANTHER" id="PTHR47966:SF73">
    <property type="entry name" value="PEPTIDASE A1 DOMAIN-CONTAINING PROTEIN"/>
    <property type="match status" value="1"/>
</dbReference>
<evidence type="ECO:0000256" key="6">
    <source>
        <dbReference type="SAM" id="SignalP"/>
    </source>
</evidence>
<dbReference type="Proteomes" id="UP000779574">
    <property type="component" value="Unassembled WGS sequence"/>
</dbReference>
<dbReference type="OrthoDB" id="771136at2759"/>
<dbReference type="GO" id="GO:0006508">
    <property type="term" value="P:proteolysis"/>
    <property type="evidence" value="ECO:0007669"/>
    <property type="project" value="UniProtKB-KW"/>
</dbReference>
<keyword evidence="4" id="KW-1015">Disulfide bond</keyword>
<dbReference type="InterPro" id="IPR021109">
    <property type="entry name" value="Peptidase_aspartic_dom_sf"/>
</dbReference>
<feature type="active site" evidence="3">
    <location>
        <position position="82"/>
    </location>
</feature>
<comment type="similarity">
    <text evidence="1 5">Belongs to the peptidase A1 family.</text>
</comment>
<feature type="active site" evidence="3">
    <location>
        <position position="299"/>
    </location>
</feature>
<dbReference type="AlphaFoldDB" id="A0A9P8E4A9"/>
<keyword evidence="6" id="KW-0732">Signal</keyword>
<evidence type="ECO:0000256" key="2">
    <source>
        <dbReference type="ARBA" id="ARBA00022750"/>
    </source>
</evidence>
<gene>
    <name evidence="8" type="ORF">KCU76_g14848</name>
</gene>
<evidence type="ECO:0000256" key="4">
    <source>
        <dbReference type="PIRSR" id="PIRSR601461-2"/>
    </source>
</evidence>
<protein>
    <submittedName>
        <fullName evidence="8">Acid protease</fullName>
    </submittedName>
</protein>
<dbReference type="GO" id="GO:0004190">
    <property type="term" value="F:aspartic-type endopeptidase activity"/>
    <property type="evidence" value="ECO:0007669"/>
    <property type="project" value="UniProtKB-KW"/>
</dbReference>
<dbReference type="PROSITE" id="PS00141">
    <property type="entry name" value="ASP_PROTEASE"/>
    <property type="match status" value="1"/>
</dbReference>
<name>A0A9P8E4A9_AURME</name>
<feature type="non-terminal residue" evidence="8">
    <location>
        <position position="521"/>
    </location>
</feature>
<dbReference type="InterPro" id="IPR033121">
    <property type="entry name" value="PEPTIDASE_A1"/>
</dbReference>
<evidence type="ECO:0000256" key="1">
    <source>
        <dbReference type="ARBA" id="ARBA00007447"/>
    </source>
</evidence>
<dbReference type="InterPro" id="IPR001969">
    <property type="entry name" value="Aspartic_peptidase_AS"/>
</dbReference>
<evidence type="ECO:0000256" key="5">
    <source>
        <dbReference type="RuleBase" id="RU000454"/>
    </source>
</evidence>
<dbReference type="Pfam" id="PF00026">
    <property type="entry name" value="Asp"/>
    <property type="match status" value="1"/>
</dbReference>
<dbReference type="EMBL" id="JAHFXF010000929">
    <property type="protein sequence ID" value="KAG9680901.1"/>
    <property type="molecule type" value="Genomic_DNA"/>
</dbReference>
<evidence type="ECO:0000259" key="7">
    <source>
        <dbReference type="PROSITE" id="PS51767"/>
    </source>
</evidence>